<feature type="compositionally biased region" description="Acidic residues" evidence="1">
    <location>
        <begin position="258"/>
        <end position="299"/>
    </location>
</feature>
<proteinExistence type="predicted"/>
<dbReference type="InterPro" id="IPR039300">
    <property type="entry name" value="JASON"/>
</dbReference>
<dbReference type="CDD" id="cd22152">
    <property type="entry name" value="F-box_AtAFR-like"/>
    <property type="match status" value="1"/>
</dbReference>
<evidence type="ECO:0000313" key="3">
    <source>
        <dbReference type="Proteomes" id="UP000266723"/>
    </source>
</evidence>
<reference evidence="2 3" key="1">
    <citation type="journal article" date="2020" name="BMC Genomics">
        <title>Intraspecific diversification of the crop wild relative Brassica cretica Lam. using demographic model selection.</title>
        <authorList>
            <person name="Kioukis A."/>
            <person name="Michalopoulou V.A."/>
            <person name="Briers L."/>
            <person name="Pirintsos S."/>
            <person name="Studholme D.J."/>
            <person name="Pavlidis P."/>
            <person name="Sarris P.F."/>
        </authorList>
    </citation>
    <scope>NUCLEOTIDE SEQUENCE [LARGE SCALE GENOMIC DNA]</scope>
    <source>
        <strain evidence="3">cv. PFS-1207/04</strain>
    </source>
</reference>
<accession>A0ABQ7DRM2</accession>
<dbReference type="PANTHER" id="PTHR33318">
    <property type="entry name" value="ASPARTYL/GLUTAMYL-TRNA(ASN/GLN) AMIDOTRANSFERASE SUBUNIT"/>
    <property type="match status" value="1"/>
</dbReference>
<feature type="region of interest" description="Disordered" evidence="1">
    <location>
        <begin position="213"/>
        <end position="245"/>
    </location>
</feature>
<keyword evidence="3" id="KW-1185">Reference proteome</keyword>
<dbReference type="PANTHER" id="PTHR33318:SF33">
    <property type="entry name" value="GENOME ASSEMBLY, CHROMOSOME: A05"/>
    <property type="match status" value="1"/>
</dbReference>
<feature type="region of interest" description="Disordered" evidence="1">
    <location>
        <begin position="258"/>
        <end position="305"/>
    </location>
</feature>
<evidence type="ECO:0000256" key="1">
    <source>
        <dbReference type="SAM" id="MobiDB-lite"/>
    </source>
</evidence>
<feature type="compositionally biased region" description="Low complexity" evidence="1">
    <location>
        <begin position="231"/>
        <end position="242"/>
    </location>
</feature>
<comment type="caution">
    <text evidence="2">The sequence shown here is derived from an EMBL/GenBank/DDBJ whole genome shotgun (WGS) entry which is preliminary data.</text>
</comment>
<sequence>MFKVRLSIEIEFVGFNATLYRRVMGRVPNGLPVKTTFVQLIFRDQETKEQSIIPGLPDDLALRCIAKLSHGYHGTLECVSKDRRDLVHRMELFMMAEIILCVCLCFKLSSCDRGRNITTTTKWDVLWAVSVSLPTKNAETPPGRSSLDINYELLHSSDPTDASTVADNPEKISSSNLRCEVETEEEEKKGTKKTRKRVRFDLNVQTFEPALPSRYENYCSDDDEEGKGEPSKSSSVDMSSSSVYPPNYRYHNCVDSFEEEEDELGYGESDLKDEDYYTDDENDYEDDADDEEEEEDNDDKDVTPLLNPVENITQWKAVKAKPARVKELMKENVEVVTDDQAKPLLKEIIVNTSLSSWVSPIVDITNMEKR</sequence>
<organism evidence="2 3">
    <name type="scientific">Brassica cretica</name>
    <name type="common">Mustard</name>
    <dbReference type="NCBI Taxonomy" id="69181"/>
    <lineage>
        <taxon>Eukaryota</taxon>
        <taxon>Viridiplantae</taxon>
        <taxon>Streptophyta</taxon>
        <taxon>Embryophyta</taxon>
        <taxon>Tracheophyta</taxon>
        <taxon>Spermatophyta</taxon>
        <taxon>Magnoliopsida</taxon>
        <taxon>eudicotyledons</taxon>
        <taxon>Gunneridae</taxon>
        <taxon>Pentapetalae</taxon>
        <taxon>rosids</taxon>
        <taxon>malvids</taxon>
        <taxon>Brassicales</taxon>
        <taxon>Brassicaceae</taxon>
        <taxon>Brassiceae</taxon>
        <taxon>Brassica</taxon>
    </lineage>
</organism>
<protein>
    <submittedName>
        <fullName evidence="2">Uncharacterized protein</fullName>
    </submittedName>
</protein>
<name>A0ABQ7DRM2_BRACR</name>
<feature type="compositionally biased region" description="Polar residues" evidence="1">
    <location>
        <begin position="158"/>
        <end position="177"/>
    </location>
</feature>
<evidence type="ECO:0000313" key="2">
    <source>
        <dbReference type="EMBL" id="KAF3579890.1"/>
    </source>
</evidence>
<feature type="region of interest" description="Disordered" evidence="1">
    <location>
        <begin position="158"/>
        <end position="194"/>
    </location>
</feature>
<gene>
    <name evidence="2" type="ORF">DY000_02029650</name>
</gene>
<dbReference type="Proteomes" id="UP000266723">
    <property type="component" value="Unassembled WGS sequence"/>
</dbReference>
<dbReference type="EMBL" id="QGKV02000649">
    <property type="protein sequence ID" value="KAF3579890.1"/>
    <property type="molecule type" value="Genomic_DNA"/>
</dbReference>